<feature type="transmembrane region" description="Helical" evidence="1">
    <location>
        <begin position="20"/>
        <end position="38"/>
    </location>
</feature>
<evidence type="ECO:0000313" key="3">
    <source>
        <dbReference type="Proteomes" id="UP001296993"/>
    </source>
</evidence>
<dbReference type="RefSeq" id="WP_209995257.1">
    <property type="nucleotide sequence ID" value="NZ_BAAAJY010000008.1"/>
</dbReference>
<sequence length="141" mass="15015">MSSLPEDAAPAISETKRLWAPWWLALVLGVVCGTALTFLRAHKSFVIPGAIALAGLILIVGIATIARRQKHVEALDPPVSAGYVAWMAVLIFLAGPVQVFFLPSNPQEVILKAVVLSVGLSVAVYGADRSLFAKFARPLAR</sequence>
<organism evidence="2 3">
    <name type="scientific">Paeniglutamicibacter kerguelensis</name>
    <dbReference type="NCBI Taxonomy" id="254788"/>
    <lineage>
        <taxon>Bacteria</taxon>
        <taxon>Bacillati</taxon>
        <taxon>Actinomycetota</taxon>
        <taxon>Actinomycetes</taxon>
        <taxon>Micrococcales</taxon>
        <taxon>Micrococcaceae</taxon>
        <taxon>Paeniglutamicibacter</taxon>
    </lineage>
</organism>
<name>A0ABS4X8I8_9MICC</name>
<dbReference type="Proteomes" id="UP001296993">
    <property type="component" value="Unassembled WGS sequence"/>
</dbReference>
<feature type="transmembrane region" description="Helical" evidence="1">
    <location>
        <begin position="109"/>
        <end position="127"/>
    </location>
</feature>
<protein>
    <submittedName>
        <fullName evidence="2">Drug/metabolite transporter (DMT)-like permease</fullName>
    </submittedName>
</protein>
<gene>
    <name evidence="2" type="ORF">JOF47_000122</name>
</gene>
<evidence type="ECO:0000313" key="2">
    <source>
        <dbReference type="EMBL" id="MBP2384611.1"/>
    </source>
</evidence>
<keyword evidence="1" id="KW-0812">Transmembrane</keyword>
<feature type="transmembrane region" description="Helical" evidence="1">
    <location>
        <begin position="83"/>
        <end position="102"/>
    </location>
</feature>
<evidence type="ECO:0000256" key="1">
    <source>
        <dbReference type="SAM" id="Phobius"/>
    </source>
</evidence>
<keyword evidence="1" id="KW-0472">Membrane</keyword>
<dbReference type="EMBL" id="JAGIOF010000001">
    <property type="protein sequence ID" value="MBP2384611.1"/>
    <property type="molecule type" value="Genomic_DNA"/>
</dbReference>
<feature type="transmembrane region" description="Helical" evidence="1">
    <location>
        <begin position="45"/>
        <end position="63"/>
    </location>
</feature>
<keyword evidence="1" id="KW-1133">Transmembrane helix</keyword>
<accession>A0ABS4X8I8</accession>
<comment type="caution">
    <text evidence="2">The sequence shown here is derived from an EMBL/GenBank/DDBJ whole genome shotgun (WGS) entry which is preliminary data.</text>
</comment>
<keyword evidence="3" id="KW-1185">Reference proteome</keyword>
<reference evidence="2 3" key="1">
    <citation type="submission" date="2021-03" db="EMBL/GenBank/DDBJ databases">
        <title>Sequencing the genomes of 1000 actinobacteria strains.</title>
        <authorList>
            <person name="Klenk H.-P."/>
        </authorList>
    </citation>
    <scope>NUCLEOTIDE SEQUENCE [LARGE SCALE GENOMIC DNA]</scope>
    <source>
        <strain evidence="2 3">DSM 15797</strain>
    </source>
</reference>
<proteinExistence type="predicted"/>